<dbReference type="Proteomes" id="UP000694892">
    <property type="component" value="Chromosome 1L"/>
</dbReference>
<feature type="signal peptide" evidence="1">
    <location>
        <begin position="1"/>
        <end position="21"/>
    </location>
</feature>
<evidence type="ECO:0000313" key="2">
    <source>
        <dbReference type="EMBL" id="OCU00894.1"/>
    </source>
</evidence>
<sequence>MVKTRLVLLICLTAIFLIKMPQNIIEFLQRYHLLIQPSQPPSGHQHHRQFPWYQVPMHLCVGYLHDTEVSEPFAIPPALTPL</sequence>
<evidence type="ECO:0000256" key="1">
    <source>
        <dbReference type="SAM" id="SignalP"/>
    </source>
</evidence>
<protein>
    <recommendedName>
        <fullName evidence="4">Secreted protein</fullName>
    </recommendedName>
</protein>
<name>A0A974I4E5_XENLA</name>
<keyword evidence="1" id="KW-0732">Signal</keyword>
<organism evidence="2 3">
    <name type="scientific">Xenopus laevis</name>
    <name type="common">African clawed frog</name>
    <dbReference type="NCBI Taxonomy" id="8355"/>
    <lineage>
        <taxon>Eukaryota</taxon>
        <taxon>Metazoa</taxon>
        <taxon>Chordata</taxon>
        <taxon>Craniata</taxon>
        <taxon>Vertebrata</taxon>
        <taxon>Euteleostomi</taxon>
        <taxon>Amphibia</taxon>
        <taxon>Batrachia</taxon>
        <taxon>Anura</taxon>
        <taxon>Pipoidea</taxon>
        <taxon>Pipidae</taxon>
        <taxon>Xenopodinae</taxon>
        <taxon>Xenopus</taxon>
        <taxon>Xenopus</taxon>
    </lineage>
</organism>
<gene>
    <name evidence="2" type="ORF">XELAEV_18006671mg</name>
</gene>
<evidence type="ECO:0000313" key="3">
    <source>
        <dbReference type="Proteomes" id="UP000694892"/>
    </source>
</evidence>
<feature type="chain" id="PRO_5037225385" description="Secreted protein" evidence="1">
    <location>
        <begin position="22"/>
        <end position="82"/>
    </location>
</feature>
<reference evidence="3" key="1">
    <citation type="journal article" date="2016" name="Nature">
        <title>Genome evolution in the allotetraploid frog Xenopus laevis.</title>
        <authorList>
            <person name="Session A.M."/>
            <person name="Uno Y."/>
            <person name="Kwon T."/>
            <person name="Chapman J.A."/>
            <person name="Toyoda A."/>
            <person name="Takahashi S."/>
            <person name="Fukui A."/>
            <person name="Hikosaka A."/>
            <person name="Suzuki A."/>
            <person name="Kondo M."/>
            <person name="van Heeringen S.J."/>
            <person name="Quigley I."/>
            <person name="Heinz S."/>
            <person name="Ogino H."/>
            <person name="Ochi H."/>
            <person name="Hellsten U."/>
            <person name="Lyons J.B."/>
            <person name="Simakov O."/>
            <person name="Putnam N."/>
            <person name="Stites J."/>
            <person name="Kuroki Y."/>
            <person name="Tanaka T."/>
            <person name="Michiue T."/>
            <person name="Watanabe M."/>
            <person name="Bogdanovic O."/>
            <person name="Lister R."/>
            <person name="Georgiou G."/>
            <person name="Paranjpe S.S."/>
            <person name="van Kruijsbergen I."/>
            <person name="Shu S."/>
            <person name="Carlson J."/>
            <person name="Kinoshita T."/>
            <person name="Ohta Y."/>
            <person name="Mawaribuchi S."/>
            <person name="Jenkins J."/>
            <person name="Grimwood J."/>
            <person name="Schmutz J."/>
            <person name="Mitros T."/>
            <person name="Mozaffari S.V."/>
            <person name="Suzuki Y."/>
            <person name="Haramoto Y."/>
            <person name="Yamamoto T.S."/>
            <person name="Takagi C."/>
            <person name="Heald R."/>
            <person name="Miller K."/>
            <person name="Haudenschild C."/>
            <person name="Kitzman J."/>
            <person name="Nakayama T."/>
            <person name="Izutsu Y."/>
            <person name="Robert J."/>
            <person name="Fortriede J."/>
            <person name="Burns K."/>
            <person name="Lotay V."/>
            <person name="Karimi K."/>
            <person name="Yasuoka Y."/>
            <person name="Dichmann D.S."/>
            <person name="Flajnik M.F."/>
            <person name="Houston D.W."/>
            <person name="Shendure J."/>
            <person name="DuPasquier L."/>
            <person name="Vize P.D."/>
            <person name="Zorn A.M."/>
            <person name="Ito M."/>
            <person name="Marcotte E.M."/>
            <person name="Wallingford J.B."/>
            <person name="Ito Y."/>
            <person name="Asashima M."/>
            <person name="Ueno N."/>
            <person name="Matsuda Y."/>
            <person name="Veenstra G.J."/>
            <person name="Fujiyama A."/>
            <person name="Harland R.M."/>
            <person name="Taira M."/>
            <person name="Rokhsar D.S."/>
        </authorList>
    </citation>
    <scope>NUCLEOTIDE SEQUENCE [LARGE SCALE GENOMIC DNA]</scope>
    <source>
        <strain evidence="3">J</strain>
    </source>
</reference>
<proteinExistence type="predicted"/>
<accession>A0A974I4E5</accession>
<dbReference type="AlphaFoldDB" id="A0A974I4E5"/>
<evidence type="ECO:0008006" key="4">
    <source>
        <dbReference type="Google" id="ProtNLM"/>
    </source>
</evidence>
<dbReference type="EMBL" id="CM004466">
    <property type="protein sequence ID" value="OCU00894.1"/>
    <property type="molecule type" value="Genomic_DNA"/>
</dbReference>